<dbReference type="Pfam" id="PF02595">
    <property type="entry name" value="Gly_kinase"/>
    <property type="match status" value="1"/>
</dbReference>
<organism evidence="5 6">
    <name type="scientific">Gehongia tenuis</name>
    <dbReference type="NCBI Taxonomy" id="2763655"/>
    <lineage>
        <taxon>Bacteria</taxon>
        <taxon>Bacillati</taxon>
        <taxon>Bacillota</taxon>
        <taxon>Clostridia</taxon>
        <taxon>Christensenellales</taxon>
        <taxon>Christensenellaceae</taxon>
        <taxon>Gehongia</taxon>
    </lineage>
</organism>
<dbReference type="NCBIfam" id="TIGR00045">
    <property type="entry name" value="glycerate kinase"/>
    <property type="match status" value="1"/>
</dbReference>
<gene>
    <name evidence="5" type="ORF">H8696_11075</name>
</gene>
<dbReference type="Gene3D" id="3.90.1510.10">
    <property type="entry name" value="Glycerate kinase, domain 2"/>
    <property type="match status" value="1"/>
</dbReference>
<dbReference type="RefSeq" id="WP_249317508.1">
    <property type="nucleotide sequence ID" value="NZ_JACRSR010000007.1"/>
</dbReference>
<evidence type="ECO:0000313" key="5">
    <source>
        <dbReference type="EMBL" id="MBC8532381.1"/>
    </source>
</evidence>
<dbReference type="PIRSF" id="PIRSF006078">
    <property type="entry name" value="GlxK"/>
    <property type="match status" value="1"/>
</dbReference>
<evidence type="ECO:0000256" key="4">
    <source>
        <dbReference type="PIRNR" id="PIRNR006078"/>
    </source>
</evidence>
<dbReference type="PANTHER" id="PTHR21599">
    <property type="entry name" value="GLYCERATE KINASE"/>
    <property type="match status" value="1"/>
</dbReference>
<reference evidence="5" key="1">
    <citation type="submission" date="2020-08" db="EMBL/GenBank/DDBJ databases">
        <title>Genome public.</title>
        <authorList>
            <person name="Liu C."/>
            <person name="Sun Q."/>
        </authorList>
    </citation>
    <scope>NUCLEOTIDE SEQUENCE</scope>
    <source>
        <strain evidence="5">NSJ-53</strain>
    </source>
</reference>
<dbReference type="AlphaFoldDB" id="A0A926D663"/>
<dbReference type="InterPro" id="IPR018193">
    <property type="entry name" value="Glyc_kinase_flavodox-like_fold"/>
</dbReference>
<name>A0A926D663_9FIRM</name>
<evidence type="ECO:0000256" key="3">
    <source>
        <dbReference type="ARBA" id="ARBA00022777"/>
    </source>
</evidence>
<proteinExistence type="inferred from homology"/>
<dbReference type="Gene3D" id="3.40.50.10350">
    <property type="entry name" value="Glycerate kinase, domain 1"/>
    <property type="match status" value="1"/>
</dbReference>
<evidence type="ECO:0000313" key="6">
    <source>
        <dbReference type="Proteomes" id="UP000623172"/>
    </source>
</evidence>
<accession>A0A926D663</accession>
<dbReference type="Proteomes" id="UP000623172">
    <property type="component" value="Unassembled WGS sequence"/>
</dbReference>
<keyword evidence="6" id="KW-1185">Reference proteome</keyword>
<keyword evidence="2 4" id="KW-0808">Transferase</keyword>
<dbReference type="GO" id="GO:0008887">
    <property type="term" value="F:glycerate kinase activity"/>
    <property type="evidence" value="ECO:0007669"/>
    <property type="project" value="UniProtKB-UniRule"/>
</dbReference>
<dbReference type="InterPro" id="IPR036129">
    <property type="entry name" value="Glycerate_kinase_sf"/>
</dbReference>
<dbReference type="PANTHER" id="PTHR21599:SF0">
    <property type="entry name" value="GLYCERATE KINASE"/>
    <property type="match status" value="1"/>
</dbReference>
<evidence type="ECO:0000256" key="1">
    <source>
        <dbReference type="ARBA" id="ARBA00006284"/>
    </source>
</evidence>
<protein>
    <submittedName>
        <fullName evidence="5">Glycerate kinase</fullName>
    </submittedName>
</protein>
<keyword evidence="3 4" id="KW-0418">Kinase</keyword>
<comment type="caution">
    <text evidence="5">The sequence shown here is derived from an EMBL/GenBank/DDBJ whole genome shotgun (WGS) entry which is preliminary data.</text>
</comment>
<dbReference type="InterPro" id="IPR004381">
    <property type="entry name" value="Glycerate_kinase"/>
</dbReference>
<evidence type="ECO:0000256" key="2">
    <source>
        <dbReference type="ARBA" id="ARBA00022679"/>
    </source>
</evidence>
<dbReference type="SUPFAM" id="SSF110738">
    <property type="entry name" value="Glycerate kinase I"/>
    <property type="match status" value="1"/>
</dbReference>
<dbReference type="InterPro" id="IPR018197">
    <property type="entry name" value="Glycerate_kinase_RE-like"/>
</dbReference>
<dbReference type="GO" id="GO:0031388">
    <property type="term" value="P:organic acid phosphorylation"/>
    <property type="evidence" value="ECO:0007669"/>
    <property type="project" value="UniProtKB-UniRule"/>
</dbReference>
<sequence>MRIVAVPDSFKGCLSAVEAADAIEKGARLACPDAEVIKVPMADGGEGTVDALVMAAGGRRVACRALDPLGREIESFYGLIDEGRTAVIEMAAASGLPLLQKDELNPLKASTYGTGQLIAHALDRGVERIIIGIGGSATNDGGLGMAKALGARFSGENGEAGEGGGALAAVTAVDVSALHPRLREVAIEAACDVTNPLCGPKGASAVFGPQKGADEAMIKQLDAGLAHYASILKRDLGRDIENVPGSGAAGGLGGGLMAFLNARLLPGIDIITGAAGLAEKIQSADLVITGEGRTDEQTLYGKVPSGVAKLAHGVPVVCLSGGLLEGYQALYQHGVTAVFSIAQRPVTLEEAMEHSAEWLAQCTQAIVRLMNR</sequence>
<dbReference type="EMBL" id="JACRSR010000007">
    <property type="protein sequence ID" value="MBC8532381.1"/>
    <property type="molecule type" value="Genomic_DNA"/>
</dbReference>
<comment type="similarity">
    <text evidence="1 4">Belongs to the glycerate kinase type-1 family.</text>
</comment>